<dbReference type="RefSeq" id="WP_264326501.1">
    <property type="nucleotide sequence ID" value="NZ_JADEXQ010000072.1"/>
</dbReference>
<evidence type="ECO:0000313" key="2">
    <source>
        <dbReference type="Proteomes" id="UP000625316"/>
    </source>
</evidence>
<dbReference type="InterPro" id="IPR019270">
    <property type="entry name" value="DUF2283"/>
</dbReference>
<protein>
    <submittedName>
        <fullName evidence="1">DUF2283 domain-containing protein</fullName>
    </submittedName>
</protein>
<reference evidence="1" key="1">
    <citation type="submission" date="2020-10" db="EMBL/GenBank/DDBJ databases">
        <authorList>
            <person name="Castelo-Branco R."/>
            <person name="Eusebio N."/>
            <person name="Adriana R."/>
            <person name="Vieira A."/>
            <person name="Brugerolle De Fraissinette N."/>
            <person name="Rezende De Castro R."/>
            <person name="Schneider M.P."/>
            <person name="Vasconcelos V."/>
            <person name="Leao P.N."/>
        </authorList>
    </citation>
    <scope>NUCLEOTIDE SEQUENCE</scope>
    <source>
        <strain evidence="1">LEGE 11480</strain>
    </source>
</reference>
<name>A0A928VSD6_9CYAN</name>
<dbReference type="PANTHER" id="PTHR37029">
    <property type="entry name" value="SSR1768 PROTEIN"/>
    <property type="match status" value="1"/>
</dbReference>
<dbReference type="AlphaFoldDB" id="A0A928VSD6"/>
<accession>A0A928VSD6</accession>
<sequence>MKIVYDPEKDILQISFTEVLVEETTQIAPGLVLDYDENGAVIGLELRKASKKMSNPYSFAYSVGPADENKHQPKVTDSD</sequence>
<organism evidence="1 2">
    <name type="scientific">Romeriopsis navalis LEGE 11480</name>
    <dbReference type="NCBI Taxonomy" id="2777977"/>
    <lineage>
        <taxon>Bacteria</taxon>
        <taxon>Bacillati</taxon>
        <taxon>Cyanobacteriota</taxon>
        <taxon>Cyanophyceae</taxon>
        <taxon>Leptolyngbyales</taxon>
        <taxon>Leptolyngbyaceae</taxon>
        <taxon>Romeriopsis</taxon>
        <taxon>Romeriopsis navalis</taxon>
    </lineage>
</organism>
<evidence type="ECO:0000313" key="1">
    <source>
        <dbReference type="EMBL" id="MBE9031675.1"/>
    </source>
</evidence>
<dbReference type="Pfam" id="PF10049">
    <property type="entry name" value="DUF2283"/>
    <property type="match status" value="1"/>
</dbReference>
<comment type="caution">
    <text evidence="1">The sequence shown here is derived from an EMBL/GenBank/DDBJ whole genome shotgun (WGS) entry which is preliminary data.</text>
</comment>
<dbReference type="EMBL" id="JADEXQ010000072">
    <property type="protein sequence ID" value="MBE9031675.1"/>
    <property type="molecule type" value="Genomic_DNA"/>
</dbReference>
<dbReference type="PANTHER" id="PTHR37029:SF1">
    <property type="entry name" value="SSR1768 PROTEIN"/>
    <property type="match status" value="1"/>
</dbReference>
<dbReference type="Proteomes" id="UP000625316">
    <property type="component" value="Unassembled WGS sequence"/>
</dbReference>
<gene>
    <name evidence="1" type="ORF">IQ266_18235</name>
</gene>
<keyword evidence="2" id="KW-1185">Reference proteome</keyword>
<proteinExistence type="predicted"/>